<dbReference type="Proteomes" id="UP000807306">
    <property type="component" value="Unassembled WGS sequence"/>
</dbReference>
<sequence>MLRILSSIQALPAWLRCFCIPSSATIDIASFISFSPNEESITRDQLSPLAAALSRFRNSMIGSPLQFSDLDITRTSIRRLNLRGFCSSEDRPSFSLSIHGGVGVDENIEETLAEIVPTLPCSQVHSLTFRVCAEVDPECWRDVFGRMLLKSIIVDCKPADGLMEALKPLMKNGKVDLSFFSLQELFLENPDFECSTTTEEFQECLASRKTAGAALLKLTCEGAYGLTIENVERLKTVVTEVDWTPNLQPDVSPHPYWLLRGNENNYNPYDLNWW</sequence>
<dbReference type="AlphaFoldDB" id="A0A9P6E2T7"/>
<organism evidence="1 2">
    <name type="scientific">Crepidotus variabilis</name>
    <dbReference type="NCBI Taxonomy" id="179855"/>
    <lineage>
        <taxon>Eukaryota</taxon>
        <taxon>Fungi</taxon>
        <taxon>Dikarya</taxon>
        <taxon>Basidiomycota</taxon>
        <taxon>Agaricomycotina</taxon>
        <taxon>Agaricomycetes</taxon>
        <taxon>Agaricomycetidae</taxon>
        <taxon>Agaricales</taxon>
        <taxon>Agaricineae</taxon>
        <taxon>Crepidotaceae</taxon>
        <taxon>Crepidotus</taxon>
    </lineage>
</organism>
<dbReference type="EMBL" id="MU158172">
    <property type="protein sequence ID" value="KAF9521275.1"/>
    <property type="molecule type" value="Genomic_DNA"/>
</dbReference>
<accession>A0A9P6E2T7</accession>
<reference evidence="1" key="1">
    <citation type="submission" date="2020-11" db="EMBL/GenBank/DDBJ databases">
        <authorList>
            <consortium name="DOE Joint Genome Institute"/>
            <person name="Ahrendt S."/>
            <person name="Riley R."/>
            <person name="Andreopoulos W."/>
            <person name="Labutti K."/>
            <person name="Pangilinan J."/>
            <person name="Ruiz-Duenas F.J."/>
            <person name="Barrasa J.M."/>
            <person name="Sanchez-Garcia M."/>
            <person name="Camarero S."/>
            <person name="Miyauchi S."/>
            <person name="Serrano A."/>
            <person name="Linde D."/>
            <person name="Babiker R."/>
            <person name="Drula E."/>
            <person name="Ayuso-Fernandez I."/>
            <person name="Pacheco R."/>
            <person name="Padilla G."/>
            <person name="Ferreira P."/>
            <person name="Barriuso J."/>
            <person name="Kellner H."/>
            <person name="Castanera R."/>
            <person name="Alfaro M."/>
            <person name="Ramirez L."/>
            <person name="Pisabarro A.G."/>
            <person name="Kuo A."/>
            <person name="Tritt A."/>
            <person name="Lipzen A."/>
            <person name="He G."/>
            <person name="Yan M."/>
            <person name="Ng V."/>
            <person name="Cullen D."/>
            <person name="Martin F."/>
            <person name="Rosso M.-N."/>
            <person name="Henrissat B."/>
            <person name="Hibbett D."/>
            <person name="Martinez A.T."/>
            <person name="Grigoriev I.V."/>
        </authorList>
    </citation>
    <scope>NUCLEOTIDE SEQUENCE</scope>
    <source>
        <strain evidence="1">CBS 506.95</strain>
    </source>
</reference>
<gene>
    <name evidence="1" type="ORF">CPB83DRAFT_900907</name>
</gene>
<evidence type="ECO:0000313" key="1">
    <source>
        <dbReference type="EMBL" id="KAF9521275.1"/>
    </source>
</evidence>
<evidence type="ECO:0000313" key="2">
    <source>
        <dbReference type="Proteomes" id="UP000807306"/>
    </source>
</evidence>
<keyword evidence="2" id="KW-1185">Reference proteome</keyword>
<protein>
    <submittedName>
        <fullName evidence="1">Uncharacterized protein</fullName>
    </submittedName>
</protein>
<comment type="caution">
    <text evidence="1">The sequence shown here is derived from an EMBL/GenBank/DDBJ whole genome shotgun (WGS) entry which is preliminary data.</text>
</comment>
<name>A0A9P6E2T7_9AGAR</name>
<proteinExistence type="predicted"/>